<evidence type="ECO:0000256" key="1">
    <source>
        <dbReference type="ARBA" id="ARBA00004496"/>
    </source>
</evidence>
<keyword evidence="4 7" id="KW-0694">RNA-binding</keyword>
<dbReference type="Proteomes" id="UP000182334">
    <property type="component" value="Chromosome I"/>
</dbReference>
<comment type="subcellular location">
    <subcellularLocation>
        <location evidence="1 7">Cytoplasm</location>
    </subcellularLocation>
</comment>
<dbReference type="Pfam" id="PF02290">
    <property type="entry name" value="SRP14"/>
    <property type="match status" value="1"/>
</dbReference>
<evidence type="ECO:0000313" key="8">
    <source>
        <dbReference type="EMBL" id="SGZ47832.1"/>
    </source>
</evidence>
<evidence type="ECO:0000256" key="5">
    <source>
        <dbReference type="ARBA" id="ARBA00023135"/>
    </source>
</evidence>
<evidence type="ECO:0000256" key="4">
    <source>
        <dbReference type="ARBA" id="ARBA00022884"/>
    </source>
</evidence>
<dbReference type="AlphaFoldDB" id="A0A1L0D736"/>
<evidence type="ECO:0000256" key="7">
    <source>
        <dbReference type="RuleBase" id="RU368100"/>
    </source>
</evidence>
<evidence type="ECO:0000256" key="3">
    <source>
        <dbReference type="ARBA" id="ARBA00022490"/>
    </source>
</evidence>
<reference evidence="8 11" key="1">
    <citation type="submission" date="2016-10" db="EMBL/GenBank/DDBJ databases">
        <authorList>
            <person name="de Groot N.N."/>
        </authorList>
    </citation>
    <scope>NUCLEOTIDE SEQUENCE [LARGE SCALE GENOMIC DNA]</scope>
    <source>
        <strain evidence="8 11">CBS 141442</strain>
        <strain evidence="9">PYCC 4715</strain>
    </source>
</reference>
<dbReference type="EMBL" id="LT635756">
    <property type="protein sequence ID" value="SGZ47832.1"/>
    <property type="molecule type" value="Genomic_DNA"/>
</dbReference>
<dbReference type="SUPFAM" id="SSF54762">
    <property type="entry name" value="Signal recognition particle alu RNA binding heterodimer, SRP9/14"/>
    <property type="match status" value="1"/>
</dbReference>
<comment type="similarity">
    <text evidence="2 7">Belongs to the SRP14 family.</text>
</comment>
<keyword evidence="3 7" id="KW-0963">Cytoplasm</keyword>
<dbReference type="GO" id="GO:0006614">
    <property type="term" value="P:SRP-dependent cotranslational protein targeting to membrane"/>
    <property type="evidence" value="ECO:0007669"/>
    <property type="project" value="UniProtKB-UniRule"/>
</dbReference>
<name>A0A1L0D736_9ASCO</name>
<dbReference type="PANTHER" id="PTHR12013">
    <property type="entry name" value="SIGNAL RECOGNITION PARTICLE 14 KD PROTEIN"/>
    <property type="match status" value="1"/>
</dbReference>
<dbReference type="OrthoDB" id="19209at2759"/>
<comment type="subunit">
    <text evidence="7">Component of a fungal signal recognition particle (SRP) complex that consists of a 7SL RNA molecule (scR1) and at least six protein subunits: SRP72, SRP68, SRP54, SEC65, SRP21 and SRP14.</text>
</comment>
<dbReference type="GO" id="GO:0030942">
    <property type="term" value="F:endoplasmic reticulum signal peptide binding"/>
    <property type="evidence" value="ECO:0007669"/>
    <property type="project" value="UniProtKB-UniRule"/>
</dbReference>
<proteinExistence type="inferred from homology"/>
<keyword evidence="11" id="KW-1185">Reference proteome</keyword>
<evidence type="ECO:0000313" key="9">
    <source>
        <dbReference type="EMBL" id="SGZ58210.1"/>
    </source>
</evidence>
<accession>A0A1L0D736</accession>
<keyword evidence="5 7" id="KW-0733">Signal recognition particle</keyword>
<sequence>MGRLNNSDFLSKVNDELSANEGKSSVYFTQKRLSLTLEPATSDNINDLSSNVVNHPNTFVSNTQTYPVLIRFTRGDKKSKISTVVEPANLDKFWNEYAQILKNGFVGLKKKEKKKSKKSKVSKP</sequence>
<evidence type="ECO:0000313" key="11">
    <source>
        <dbReference type="Proteomes" id="UP000182334"/>
    </source>
</evidence>
<dbReference type="GO" id="GO:0008312">
    <property type="term" value="F:7S RNA binding"/>
    <property type="evidence" value="ECO:0007669"/>
    <property type="project" value="UniProtKB-UniRule"/>
</dbReference>
<evidence type="ECO:0000256" key="6">
    <source>
        <dbReference type="ARBA" id="ARBA00023274"/>
    </source>
</evidence>
<dbReference type="Proteomes" id="UP000182259">
    <property type="component" value="Chromosome VI"/>
</dbReference>
<dbReference type="EMBL" id="LT635769">
    <property type="protein sequence ID" value="SGZ58210.1"/>
    <property type="molecule type" value="Genomic_DNA"/>
</dbReference>
<dbReference type="Gene3D" id="3.30.720.10">
    <property type="entry name" value="Signal recognition particle alu RNA binding heterodimer, srp9/1"/>
    <property type="match status" value="1"/>
</dbReference>
<comment type="function">
    <text evidence="7">Component of the signal recognition particle (SRP) complex, a ribonucleoprotein complex that mediates the cotranslational targeting of secretory and membrane proteins to the endoplasmic reticulum (ER).</text>
</comment>
<dbReference type="InterPro" id="IPR009018">
    <property type="entry name" value="Signal_recog_particle_SRP9/14"/>
</dbReference>
<keyword evidence="6 7" id="KW-0687">Ribonucleoprotein</keyword>
<reference evidence="10" key="2">
    <citation type="submission" date="2016-10" db="EMBL/GenBank/DDBJ databases">
        <authorList>
            <person name="Geijer C."/>
            <person name="Jareborg N."/>
            <person name="Dainat J."/>
        </authorList>
    </citation>
    <scope>NUCLEOTIDE SEQUENCE [LARGE SCALE GENOMIC DNA]</scope>
    <source>
        <strain evidence="10">PYCC 4715</strain>
    </source>
</reference>
<evidence type="ECO:0000256" key="2">
    <source>
        <dbReference type="ARBA" id="ARBA00010349"/>
    </source>
</evidence>
<gene>
    <name evidence="9" type="ORF">SAMEA4029009_CIC11G00000004311</name>
    <name evidence="8" type="ORF">SAMEA4029010_CIC11G00000003917</name>
</gene>
<dbReference type="GO" id="GO:0005786">
    <property type="term" value="C:signal recognition particle, endoplasmic reticulum targeting"/>
    <property type="evidence" value="ECO:0007669"/>
    <property type="project" value="UniProtKB-UniRule"/>
</dbReference>
<organism evidence="8 11">
    <name type="scientific">Sungouiella intermedia</name>
    <dbReference type="NCBI Taxonomy" id="45354"/>
    <lineage>
        <taxon>Eukaryota</taxon>
        <taxon>Fungi</taxon>
        <taxon>Dikarya</taxon>
        <taxon>Ascomycota</taxon>
        <taxon>Saccharomycotina</taxon>
        <taxon>Pichiomycetes</taxon>
        <taxon>Metschnikowiaceae</taxon>
        <taxon>Sungouiella</taxon>
    </lineage>
</organism>
<protein>
    <recommendedName>
        <fullName evidence="7">Signal recognition particle subunit SRP14</fullName>
    </recommendedName>
    <alternativeName>
        <fullName evidence="7">Signal recognition particle 14 kDa protein</fullName>
    </alternativeName>
</protein>
<evidence type="ECO:0000313" key="10">
    <source>
        <dbReference type="Proteomes" id="UP000182259"/>
    </source>
</evidence>
<dbReference type="STRING" id="45354.A0A1L0D736"/>
<dbReference type="InterPro" id="IPR003210">
    <property type="entry name" value="Signal_recog_particle_SRP14"/>
</dbReference>